<name>A0ACC2TV66_9FUNG</name>
<sequence>MKKAEAFADSFLSTQKLKLIAGYSMIDQGFMDQGMKSISSSYMPVHFPSELLDLMLCSGHYNVAAQLWKYFELCQITPEVKDPKGLIAGLLRCRISEAHRFLDSYHGGLVSQKEAIKFFFAAALGDAHISKFLKSLLLFYLNLRRRIA</sequence>
<accession>A0ACC2TV66</accession>
<reference evidence="1" key="1">
    <citation type="submission" date="2022-04" db="EMBL/GenBank/DDBJ databases">
        <title>Genome of the entomopathogenic fungus Entomophthora muscae.</title>
        <authorList>
            <person name="Elya C."/>
            <person name="Lovett B.R."/>
            <person name="Lee E."/>
            <person name="Macias A.M."/>
            <person name="Hajek A.E."/>
            <person name="De Bivort B.L."/>
            <person name="Kasson M.T."/>
            <person name="De Fine Licht H.H."/>
            <person name="Stajich J.E."/>
        </authorList>
    </citation>
    <scope>NUCLEOTIDE SEQUENCE</scope>
    <source>
        <strain evidence="1">Berkeley</strain>
    </source>
</reference>
<evidence type="ECO:0000313" key="1">
    <source>
        <dbReference type="EMBL" id="KAJ9078453.1"/>
    </source>
</evidence>
<dbReference type="EMBL" id="QTSX02002148">
    <property type="protein sequence ID" value="KAJ9078453.1"/>
    <property type="molecule type" value="Genomic_DNA"/>
</dbReference>
<gene>
    <name evidence="1" type="ORF">DSO57_1006579</name>
</gene>
<proteinExistence type="predicted"/>
<comment type="caution">
    <text evidence="1">The sequence shown here is derived from an EMBL/GenBank/DDBJ whole genome shotgun (WGS) entry which is preliminary data.</text>
</comment>
<organism evidence="1 2">
    <name type="scientific">Entomophthora muscae</name>
    <dbReference type="NCBI Taxonomy" id="34485"/>
    <lineage>
        <taxon>Eukaryota</taxon>
        <taxon>Fungi</taxon>
        <taxon>Fungi incertae sedis</taxon>
        <taxon>Zoopagomycota</taxon>
        <taxon>Entomophthoromycotina</taxon>
        <taxon>Entomophthoromycetes</taxon>
        <taxon>Entomophthorales</taxon>
        <taxon>Entomophthoraceae</taxon>
        <taxon>Entomophthora</taxon>
    </lineage>
</organism>
<keyword evidence="2" id="KW-1185">Reference proteome</keyword>
<dbReference type="Proteomes" id="UP001165960">
    <property type="component" value="Unassembled WGS sequence"/>
</dbReference>
<evidence type="ECO:0000313" key="2">
    <source>
        <dbReference type="Proteomes" id="UP001165960"/>
    </source>
</evidence>
<protein>
    <submittedName>
        <fullName evidence="1">Uncharacterized protein</fullName>
    </submittedName>
</protein>